<name>A0AAV2YTF0_9STRA</name>
<evidence type="ECO:0000313" key="2">
    <source>
        <dbReference type="EMBL" id="DAZ97068.1"/>
    </source>
</evidence>
<proteinExistence type="predicted"/>
<accession>A0AAV2YTF0</accession>
<dbReference type="EMBL" id="DAKRPA010000147">
    <property type="protein sequence ID" value="DAZ97068.1"/>
    <property type="molecule type" value="Genomic_DNA"/>
</dbReference>
<evidence type="ECO:0000313" key="3">
    <source>
        <dbReference type="Proteomes" id="UP001146120"/>
    </source>
</evidence>
<gene>
    <name evidence="2" type="ORF">N0F65_001252</name>
</gene>
<protein>
    <submittedName>
        <fullName evidence="2">Uncharacterized protein</fullName>
    </submittedName>
</protein>
<keyword evidence="3" id="KW-1185">Reference proteome</keyword>
<feature type="chain" id="PRO_5043830960" evidence="1">
    <location>
        <begin position="20"/>
        <end position="285"/>
    </location>
</feature>
<reference evidence="2" key="2">
    <citation type="journal article" date="2023" name="Microbiol Resour">
        <title>Decontamination and Annotation of the Draft Genome Sequence of the Oomycete Lagenidium giganteum ARSEF 373.</title>
        <authorList>
            <person name="Morgan W.R."/>
            <person name="Tartar A."/>
        </authorList>
    </citation>
    <scope>NUCLEOTIDE SEQUENCE</scope>
    <source>
        <strain evidence="2">ARSEF 373</strain>
    </source>
</reference>
<evidence type="ECO:0000256" key="1">
    <source>
        <dbReference type="SAM" id="SignalP"/>
    </source>
</evidence>
<dbReference type="Proteomes" id="UP001146120">
    <property type="component" value="Unassembled WGS sequence"/>
</dbReference>
<organism evidence="2 3">
    <name type="scientific">Lagenidium giganteum</name>
    <dbReference type="NCBI Taxonomy" id="4803"/>
    <lineage>
        <taxon>Eukaryota</taxon>
        <taxon>Sar</taxon>
        <taxon>Stramenopiles</taxon>
        <taxon>Oomycota</taxon>
        <taxon>Peronosporomycetes</taxon>
        <taxon>Pythiales</taxon>
        <taxon>Pythiaceae</taxon>
    </lineage>
</organism>
<reference evidence="2" key="1">
    <citation type="submission" date="2022-11" db="EMBL/GenBank/DDBJ databases">
        <authorList>
            <person name="Morgan W.R."/>
            <person name="Tartar A."/>
        </authorList>
    </citation>
    <scope>NUCLEOTIDE SEQUENCE</scope>
    <source>
        <strain evidence="2">ARSEF 373</strain>
    </source>
</reference>
<sequence length="285" mass="32140">MTTAASVAIVVVALHVAITRKHSPHDDPPHIQPLDFAKPKELITPSPPQLTKQHVLRILDDISRRMTHVVSQLTDFEARIREEAVQSGRIFTGEELAEYLAEQFEQAMVTVEREVYATFRTTESEVNYAIRKFQSEQDTEVLDALARTQELHRAMSGGNYSDVEIPGDLTLSKVKSIFWWNMLLVLVMEETMEALNVAMEQVCLEVAALCVDDKEEAIGERYGKRADDVSLKIQKKYGLSRLVLQAAIAKFQHDARFMNAMSALQQEQADRFAVASSIFDEDSIA</sequence>
<keyword evidence="1" id="KW-0732">Signal</keyword>
<dbReference type="AlphaFoldDB" id="A0AAV2YTF0"/>
<feature type="signal peptide" evidence="1">
    <location>
        <begin position="1"/>
        <end position="19"/>
    </location>
</feature>
<comment type="caution">
    <text evidence="2">The sequence shown here is derived from an EMBL/GenBank/DDBJ whole genome shotgun (WGS) entry which is preliminary data.</text>
</comment>